<dbReference type="OMA" id="MQLFYYD"/>
<organism evidence="2 3">
    <name type="scientific">Paramecium primaurelia</name>
    <dbReference type="NCBI Taxonomy" id="5886"/>
    <lineage>
        <taxon>Eukaryota</taxon>
        <taxon>Sar</taxon>
        <taxon>Alveolata</taxon>
        <taxon>Ciliophora</taxon>
        <taxon>Intramacronucleata</taxon>
        <taxon>Oligohymenophorea</taxon>
        <taxon>Peniculida</taxon>
        <taxon>Parameciidae</taxon>
        <taxon>Paramecium</taxon>
    </lineage>
</organism>
<dbReference type="AlphaFoldDB" id="A0A8S1PGG7"/>
<evidence type="ECO:0000313" key="2">
    <source>
        <dbReference type="EMBL" id="CAD8102440.1"/>
    </source>
</evidence>
<name>A0A8S1PGG7_PARPR</name>
<reference evidence="2" key="1">
    <citation type="submission" date="2021-01" db="EMBL/GenBank/DDBJ databases">
        <authorList>
            <consortium name="Genoscope - CEA"/>
            <person name="William W."/>
        </authorList>
    </citation>
    <scope>NUCLEOTIDE SEQUENCE</scope>
</reference>
<evidence type="ECO:0000313" key="3">
    <source>
        <dbReference type="Proteomes" id="UP000688137"/>
    </source>
</evidence>
<keyword evidence="3" id="KW-1185">Reference proteome</keyword>
<comment type="caution">
    <text evidence="2">The sequence shown here is derived from an EMBL/GenBank/DDBJ whole genome shotgun (WGS) entry which is preliminary data.</text>
</comment>
<sequence length="112" mass="13560">MQLFYYDVLKILSYLTSKNLITKSEKEEIKNLVLKNESKFLEKLHSIYNSESANKELLIKNEMIRYTMSSKKKQRDNSRNKKMKIITEETEELEEDLIKVQQQKHRLEKELF</sequence>
<dbReference type="EMBL" id="CAJJDM010000121">
    <property type="protein sequence ID" value="CAD8102440.1"/>
    <property type="molecule type" value="Genomic_DNA"/>
</dbReference>
<accession>A0A8S1PGG7</accession>
<keyword evidence="1" id="KW-0175">Coiled coil</keyword>
<dbReference type="Proteomes" id="UP000688137">
    <property type="component" value="Unassembled WGS sequence"/>
</dbReference>
<feature type="coiled-coil region" evidence="1">
    <location>
        <begin position="83"/>
        <end position="110"/>
    </location>
</feature>
<protein>
    <submittedName>
        <fullName evidence="2">Uncharacterized protein</fullName>
    </submittedName>
</protein>
<gene>
    <name evidence="2" type="ORF">PPRIM_AZ9-3.1.T1180111</name>
</gene>
<proteinExistence type="predicted"/>
<evidence type="ECO:0000256" key="1">
    <source>
        <dbReference type="SAM" id="Coils"/>
    </source>
</evidence>